<name>A0ABQ2RY14_9DEIO</name>
<feature type="compositionally biased region" description="Pro residues" evidence="2">
    <location>
        <begin position="84"/>
        <end position="94"/>
    </location>
</feature>
<dbReference type="EMBL" id="BMQM01000036">
    <property type="protein sequence ID" value="GGR71554.1"/>
    <property type="molecule type" value="Genomic_DNA"/>
</dbReference>
<dbReference type="InterPro" id="IPR037914">
    <property type="entry name" value="SpoVT-AbrB_sf"/>
</dbReference>
<keyword evidence="5" id="KW-1185">Reference proteome</keyword>
<feature type="domain" description="SpoVT-AbrB" evidence="3">
    <location>
        <begin position="2"/>
        <end position="47"/>
    </location>
</feature>
<dbReference type="InterPro" id="IPR007159">
    <property type="entry name" value="SpoVT-AbrB_dom"/>
</dbReference>
<proteinExistence type="predicted"/>
<dbReference type="SMART" id="SM00966">
    <property type="entry name" value="SpoVT_AbrB"/>
    <property type="match status" value="1"/>
</dbReference>
<dbReference type="RefSeq" id="WP_229778055.1">
    <property type="nucleotide sequence ID" value="NZ_BMQM01000036.1"/>
</dbReference>
<feature type="region of interest" description="Disordered" evidence="2">
    <location>
        <begin position="56"/>
        <end position="94"/>
    </location>
</feature>
<sequence length="94" mass="10037">MNVTAKLSSKGQVTLPREVRERLGLKRGDGLIFQIDGDTITLLAPHDDNPFTALIGTLPPVPGGARTYWREQRGGDSDTSPSETSPPTPGPTDP</sequence>
<gene>
    <name evidence="4" type="ORF">GCM10008959_36590</name>
</gene>
<dbReference type="SUPFAM" id="SSF89447">
    <property type="entry name" value="AbrB/MazE/MraZ-like"/>
    <property type="match status" value="1"/>
</dbReference>
<protein>
    <recommendedName>
        <fullName evidence="3">SpoVT-AbrB domain-containing protein</fullName>
    </recommendedName>
</protein>
<dbReference type="Proteomes" id="UP000634308">
    <property type="component" value="Unassembled WGS sequence"/>
</dbReference>
<keyword evidence="1" id="KW-0238">DNA-binding</keyword>
<comment type="caution">
    <text evidence="4">The sequence shown here is derived from an EMBL/GenBank/DDBJ whole genome shotgun (WGS) entry which is preliminary data.</text>
</comment>
<evidence type="ECO:0000259" key="3">
    <source>
        <dbReference type="PROSITE" id="PS51740"/>
    </source>
</evidence>
<dbReference type="PROSITE" id="PS51740">
    <property type="entry name" value="SPOVT_ABRB"/>
    <property type="match status" value="1"/>
</dbReference>
<dbReference type="NCBIfam" id="TIGR01439">
    <property type="entry name" value="lp_hng_hel_AbrB"/>
    <property type="match status" value="1"/>
</dbReference>
<reference evidence="5" key="1">
    <citation type="journal article" date="2019" name="Int. J. Syst. Evol. Microbiol.">
        <title>The Global Catalogue of Microorganisms (GCM) 10K type strain sequencing project: providing services to taxonomists for standard genome sequencing and annotation.</title>
        <authorList>
            <consortium name="The Broad Institute Genomics Platform"/>
            <consortium name="The Broad Institute Genome Sequencing Center for Infectious Disease"/>
            <person name="Wu L."/>
            <person name="Ma J."/>
        </authorList>
    </citation>
    <scope>NUCLEOTIDE SEQUENCE [LARGE SCALE GENOMIC DNA]</scope>
    <source>
        <strain evidence="5">JCM 31404</strain>
    </source>
</reference>
<accession>A0ABQ2RY14</accession>
<evidence type="ECO:0000256" key="2">
    <source>
        <dbReference type="SAM" id="MobiDB-lite"/>
    </source>
</evidence>
<evidence type="ECO:0000256" key="1">
    <source>
        <dbReference type="PROSITE-ProRule" id="PRU01076"/>
    </source>
</evidence>
<evidence type="ECO:0000313" key="5">
    <source>
        <dbReference type="Proteomes" id="UP000634308"/>
    </source>
</evidence>
<dbReference type="Pfam" id="PF04014">
    <property type="entry name" value="MazE_antitoxin"/>
    <property type="match status" value="1"/>
</dbReference>
<dbReference type="Gene3D" id="2.10.260.10">
    <property type="match status" value="1"/>
</dbReference>
<evidence type="ECO:0000313" key="4">
    <source>
        <dbReference type="EMBL" id="GGR71554.1"/>
    </source>
</evidence>
<organism evidence="4 5">
    <name type="scientific">Deinococcus seoulensis</name>
    <dbReference type="NCBI Taxonomy" id="1837379"/>
    <lineage>
        <taxon>Bacteria</taxon>
        <taxon>Thermotogati</taxon>
        <taxon>Deinococcota</taxon>
        <taxon>Deinococci</taxon>
        <taxon>Deinococcales</taxon>
        <taxon>Deinococcaceae</taxon>
        <taxon>Deinococcus</taxon>
    </lineage>
</organism>